<evidence type="ECO:0000256" key="19">
    <source>
        <dbReference type="SAM" id="MobiDB-lite"/>
    </source>
</evidence>
<feature type="transmembrane region" description="Helical" evidence="20">
    <location>
        <begin position="404"/>
        <end position="423"/>
    </location>
</feature>
<dbReference type="AlphaFoldDB" id="J6EXN9"/>
<feature type="transmembrane region" description="Helical" evidence="20">
    <location>
        <begin position="128"/>
        <end position="146"/>
    </location>
</feature>
<evidence type="ECO:0000256" key="8">
    <source>
        <dbReference type="ARBA" id="ARBA00044898"/>
    </source>
</evidence>
<evidence type="ECO:0000256" key="18">
    <source>
        <dbReference type="ARBA" id="ARBA00046376"/>
    </source>
</evidence>
<dbReference type="HOGENOM" id="CLU_020376_0_0_1"/>
<evidence type="ECO:0000256" key="10">
    <source>
        <dbReference type="ARBA" id="ARBA00044900"/>
    </source>
</evidence>
<sequence>MPRDSGEASALLPSSRHRHPSHDYESGASTPRPGSPTDVATNLAAAAEQAAPVTPSRSQNARFGTWPRRDVPSGGPIPDRTPGNSSPSRSFLAPPQGKRPRRLSSASVLRSRALDLEAAHGDMTKGRFWALLAVCTLSIGSHYTQYSLGPLKSRLHRELGSTNSQFSLMISALNLNATWTPLVGGILVARFGTRLSSVVCTTFVLIGQIILYLGTLKHQIWAMTLGLWVFGLGMTPLMVVQETLLARLSPGGHLGLSLALGLVSGKSSSFIAALTSLPLASWGGDGAPFAVGLILCTLSWFFNILRLMFHWGENPNMPERAARIVKWDGLSRLGDVFWAFILFNVTCGMIWQPFLHLSANIRYHLTDGKAALNASILLAGAIVLYPVIGWVTDHFSPETPRTTFKLLLISCVLTLVCYFALSLPVSWVSSPTPALISWAFGHGASPLLLVILVPRILPSSLVPLGLGIHKAVEVAASTATQTTAGLWLDYEQESRGKKWAVHSLLVIFAALNVLQIGQLLGLWKFEAIRRGQINRKRARMFEARRYERLPLSPSEEEPEDSSEEYDSDDTTTIQDVFLEDEPLTLARRTNSPDPLPITIDDPQSGLARTDAERHRGKVAFSTSLGFIAFVWIEFIITAWRKL</sequence>
<feature type="compositionally biased region" description="Acidic residues" evidence="19">
    <location>
        <begin position="554"/>
        <end position="569"/>
    </location>
</feature>
<evidence type="ECO:0000256" key="1">
    <source>
        <dbReference type="ARBA" id="ARBA00004141"/>
    </source>
</evidence>
<feature type="transmembrane region" description="Helical" evidence="20">
    <location>
        <begin position="330"/>
        <end position="351"/>
    </location>
</feature>
<dbReference type="VEuPathDB" id="FungiDB:A1Q1_01446"/>
<comment type="catalytic activity">
    <reaction evidence="6">
        <text>L-lysyl-L-alpha-amino acid(out) = L-lysyl-L-alpha-amino acid(in)</text>
        <dbReference type="Rhea" id="RHEA:79387"/>
        <dbReference type="ChEBI" id="CHEBI:229965"/>
    </reaction>
</comment>
<dbReference type="Gene3D" id="1.20.1250.20">
    <property type="entry name" value="MFS general substrate transporter like domains"/>
    <property type="match status" value="2"/>
</dbReference>
<comment type="subcellular location">
    <subcellularLocation>
        <location evidence="1">Membrane</location>
        <topology evidence="1">Multi-pass membrane protein</topology>
    </subcellularLocation>
</comment>
<comment type="catalytic activity">
    <reaction evidence="11">
        <text>L-arginyl-glycine(out) = L-arginyl-glycine(in)</text>
        <dbReference type="Rhea" id="RHEA:79391"/>
        <dbReference type="ChEBI" id="CHEBI:229955"/>
    </reaction>
</comment>
<feature type="transmembrane region" description="Helical" evidence="20">
    <location>
        <begin position="220"/>
        <end position="240"/>
    </location>
</feature>
<feature type="region of interest" description="Disordered" evidence="19">
    <location>
        <begin position="588"/>
        <end position="608"/>
    </location>
</feature>
<reference evidence="21 22" key="1">
    <citation type="journal article" date="2012" name="Eukaryot. Cell">
        <title>Draft genome sequence of CBS 2479, the standard type strain of Trichosporon asahii.</title>
        <authorList>
            <person name="Yang R.Y."/>
            <person name="Li H.T."/>
            <person name="Zhu H."/>
            <person name="Zhou G.P."/>
            <person name="Wang M."/>
            <person name="Wang L."/>
        </authorList>
    </citation>
    <scope>NUCLEOTIDE SEQUENCE [LARGE SCALE GENOMIC DNA]</scope>
    <source>
        <strain evidence="22">ATCC 90039 / CBS 2479 / JCM 2466 / KCTC 7840 / NCYC 2677 / UAMH 7654</strain>
    </source>
</reference>
<dbReference type="PANTHER" id="PTHR23512:SF12">
    <property type="entry name" value="TRANSPORTER, PUTATIVE (AFU_ORTHOLOGUE AFUA_4G00260)-RELATED"/>
    <property type="match status" value="1"/>
</dbReference>
<feature type="region of interest" description="Disordered" evidence="19">
    <location>
        <begin position="549"/>
        <end position="571"/>
    </location>
</feature>
<dbReference type="InterPro" id="IPR011701">
    <property type="entry name" value="MFS"/>
</dbReference>
<evidence type="ECO:0000256" key="15">
    <source>
        <dbReference type="ARBA" id="ARBA00044985"/>
    </source>
</evidence>
<feature type="compositionally biased region" description="Low complexity" evidence="19">
    <location>
        <begin position="40"/>
        <end position="51"/>
    </location>
</feature>
<proteinExistence type="predicted"/>
<feature type="transmembrane region" description="Helical" evidence="20">
    <location>
        <begin position="289"/>
        <end position="309"/>
    </location>
</feature>
<evidence type="ECO:0000256" key="13">
    <source>
        <dbReference type="ARBA" id="ARBA00044919"/>
    </source>
</evidence>
<evidence type="ECO:0000256" key="5">
    <source>
        <dbReference type="ARBA" id="ARBA00044884"/>
    </source>
</evidence>
<evidence type="ECO:0000313" key="21">
    <source>
        <dbReference type="EMBL" id="EJT49424.1"/>
    </source>
</evidence>
<evidence type="ECO:0000256" key="12">
    <source>
        <dbReference type="ARBA" id="ARBA00044912"/>
    </source>
</evidence>
<evidence type="ECO:0000256" key="17">
    <source>
        <dbReference type="ARBA" id="ARBA00045709"/>
    </source>
</evidence>
<dbReference type="PANTHER" id="PTHR23512">
    <property type="entry name" value="MAJOR FACILITATOR SUPERFAMILY DOMAIN-CONTAINING PROTEIN 1"/>
    <property type="match status" value="1"/>
</dbReference>
<comment type="catalytic activity">
    <reaction evidence="10">
        <text>L-lysyl-L-lysine(out) = L-lysyl-L-lysine(in)</text>
        <dbReference type="Rhea" id="RHEA:79403"/>
        <dbReference type="ChEBI" id="CHEBI:229956"/>
    </reaction>
</comment>
<dbReference type="InterPro" id="IPR036259">
    <property type="entry name" value="MFS_trans_sf"/>
</dbReference>
<comment type="subunit">
    <text evidence="18">Homodimer. Interacts with lysosomal protein GLMP (via lumenal domain); the interaction starts while both proteins are still in the endoplasmic reticulum and is required for stabilization of MFSD1 in lysosomes but has no direct effect on its targeting to lysosomes or transporter activity.</text>
</comment>
<evidence type="ECO:0000256" key="6">
    <source>
        <dbReference type="ARBA" id="ARBA00044891"/>
    </source>
</evidence>
<dbReference type="EMBL" id="ALBS01000171">
    <property type="protein sequence ID" value="EJT49424.1"/>
    <property type="molecule type" value="Genomic_DNA"/>
</dbReference>
<comment type="catalytic activity">
    <reaction evidence="3">
        <text>L-histidyl-glycine(out) = L-histidyl-glycine(in)</text>
        <dbReference type="Rhea" id="RHEA:79395"/>
        <dbReference type="ChEBI" id="CHEBI:229957"/>
    </reaction>
</comment>
<dbReference type="Proteomes" id="UP000002748">
    <property type="component" value="Unassembled WGS sequence"/>
</dbReference>
<evidence type="ECO:0000256" key="11">
    <source>
        <dbReference type="ARBA" id="ARBA00044903"/>
    </source>
</evidence>
<evidence type="ECO:0000313" key="22">
    <source>
        <dbReference type="Proteomes" id="UP000002748"/>
    </source>
</evidence>
<feature type="transmembrane region" description="Helical" evidence="20">
    <location>
        <begin position="166"/>
        <end position="188"/>
    </location>
</feature>
<comment type="catalytic activity">
    <reaction evidence="12">
        <text>L-histidyl-L-alpha-amino acid(out) = L-histidyl-L-alpha-amino acid(in)</text>
        <dbReference type="Rhea" id="RHEA:79379"/>
        <dbReference type="ChEBI" id="CHEBI:229964"/>
    </reaction>
</comment>
<evidence type="ECO:0000256" key="4">
    <source>
        <dbReference type="ARBA" id="ARBA00044881"/>
    </source>
</evidence>
<dbReference type="GO" id="GO:0016020">
    <property type="term" value="C:membrane"/>
    <property type="evidence" value="ECO:0007669"/>
    <property type="project" value="UniProtKB-SubCell"/>
</dbReference>
<dbReference type="Pfam" id="PF07690">
    <property type="entry name" value="MFS_1"/>
    <property type="match status" value="1"/>
</dbReference>
<comment type="catalytic activity">
    <reaction evidence="9">
        <text>L-arginyl-L-alpha-amino acid(out) = L-arginyl-L-alpha-amino acid(in)</text>
        <dbReference type="Rhea" id="RHEA:79371"/>
        <dbReference type="ChEBI" id="CHEBI:84315"/>
    </reaction>
</comment>
<comment type="catalytic activity">
    <reaction evidence="4">
        <text>L-alpha-aminoacyl-L-arginine(out) = L-alpha-aminoacyl-L-arginine(in)</text>
        <dbReference type="Rhea" id="RHEA:79367"/>
        <dbReference type="ChEBI" id="CHEBI:229968"/>
    </reaction>
</comment>
<dbReference type="InterPro" id="IPR052187">
    <property type="entry name" value="MFSD1"/>
</dbReference>
<dbReference type="SUPFAM" id="SSF103473">
    <property type="entry name" value="MFS general substrate transporter"/>
    <property type="match status" value="1"/>
</dbReference>
<dbReference type="GO" id="GO:0022857">
    <property type="term" value="F:transmembrane transporter activity"/>
    <property type="evidence" value="ECO:0007669"/>
    <property type="project" value="InterPro"/>
</dbReference>
<comment type="catalytic activity">
    <reaction evidence="8">
        <text>L-aspartyl-L-lysine(out) = L-aspartyl-L-lysine(in)</text>
        <dbReference type="Rhea" id="RHEA:79411"/>
        <dbReference type="ChEBI" id="CHEBI:229953"/>
    </reaction>
</comment>
<comment type="catalytic activity">
    <reaction evidence="14">
        <text>L-lysyl-glycine(out) = L-lysyl-glycine(in)</text>
        <dbReference type="Rhea" id="RHEA:79407"/>
        <dbReference type="ChEBI" id="CHEBI:191202"/>
    </reaction>
</comment>
<comment type="catalytic activity">
    <reaction evidence="7">
        <text>L-alpha-aminoacyl-L-lysine(out) = L-alpha-aminoacyl-L-lysine(in)</text>
        <dbReference type="Rhea" id="RHEA:79383"/>
        <dbReference type="ChEBI" id="CHEBI:229966"/>
    </reaction>
</comment>
<feature type="transmembrane region" description="Helical" evidence="20">
    <location>
        <begin position="195"/>
        <end position="214"/>
    </location>
</feature>
<gene>
    <name evidence="21" type="ORF">A1Q1_01446</name>
</gene>
<feature type="transmembrane region" description="Helical" evidence="20">
    <location>
        <begin position="435"/>
        <end position="454"/>
    </location>
</feature>
<feature type="transmembrane region" description="Helical" evidence="20">
    <location>
        <begin position="618"/>
        <end position="639"/>
    </location>
</feature>
<evidence type="ECO:0000256" key="3">
    <source>
        <dbReference type="ARBA" id="ARBA00044878"/>
    </source>
</evidence>
<accession>J6EXN9</accession>
<comment type="catalytic activity">
    <reaction evidence="2">
        <text>L-lysyl-L-alanine(out) = L-lysyl-L-alanine(in)</text>
        <dbReference type="Rhea" id="RHEA:79399"/>
        <dbReference type="ChEBI" id="CHEBI:229954"/>
    </reaction>
</comment>
<feature type="transmembrane region" description="Helical" evidence="20">
    <location>
        <begin position="371"/>
        <end position="392"/>
    </location>
</feature>
<dbReference type="RefSeq" id="XP_014179960.1">
    <property type="nucleotide sequence ID" value="XM_014324485.1"/>
</dbReference>
<protein>
    <recommendedName>
        <fullName evidence="15">Lysosomal dipeptide transporter MFSD1</fullName>
    </recommendedName>
    <alternativeName>
        <fullName evidence="16">Major facilitator superfamily domain-containing protein 1</fullName>
    </alternativeName>
</protein>
<evidence type="ECO:0000256" key="2">
    <source>
        <dbReference type="ARBA" id="ARBA00044876"/>
    </source>
</evidence>
<comment type="catalytic activity">
    <reaction evidence="5">
        <text>L-alpha-aminoacyl-L-histidine(out) = L-alpha-aminoacyl-L-histidine(in)</text>
        <dbReference type="Rhea" id="RHEA:79375"/>
        <dbReference type="ChEBI" id="CHEBI:229967"/>
    </reaction>
</comment>
<name>J6EXN9_TRIAS</name>
<comment type="catalytic activity">
    <reaction evidence="13">
        <text>L-alanyl-L-lysine(out) = L-alanyl-L-lysine(in)</text>
        <dbReference type="Rhea" id="RHEA:79415"/>
        <dbReference type="ChEBI" id="CHEBI:192470"/>
    </reaction>
</comment>
<comment type="function">
    <text evidence="17">Lysosomal dipeptide uniporter that selectively exports lysine, arginine or histidine-containing dipeptides with a net positive charge from the lysosome lumen into the cytosol. Could play a role in a specific type of protein O-glycosylation indirectly regulating macrophages migration and tissue invasion. Also essential for liver homeostasis.</text>
</comment>
<dbReference type="KEGG" id="tasa:A1Q1_01446"/>
<evidence type="ECO:0000256" key="9">
    <source>
        <dbReference type="ARBA" id="ARBA00044899"/>
    </source>
</evidence>
<evidence type="ECO:0000256" key="20">
    <source>
        <dbReference type="SAM" id="Phobius"/>
    </source>
</evidence>
<evidence type="ECO:0000256" key="7">
    <source>
        <dbReference type="ARBA" id="ARBA00044893"/>
    </source>
</evidence>
<organism evidence="21 22">
    <name type="scientific">Trichosporon asahii var. asahii (strain ATCC 90039 / CBS 2479 / JCM 2466 / KCTC 7840 / NBRC 103889/ NCYC 2677 / UAMH 7654)</name>
    <name type="common">Yeast</name>
    <dbReference type="NCBI Taxonomy" id="1186058"/>
    <lineage>
        <taxon>Eukaryota</taxon>
        <taxon>Fungi</taxon>
        <taxon>Dikarya</taxon>
        <taxon>Basidiomycota</taxon>
        <taxon>Agaricomycotina</taxon>
        <taxon>Tremellomycetes</taxon>
        <taxon>Trichosporonales</taxon>
        <taxon>Trichosporonaceae</taxon>
        <taxon>Trichosporon</taxon>
    </lineage>
</organism>
<keyword evidence="20" id="KW-0472">Membrane</keyword>
<dbReference type="GeneID" id="25984960"/>
<comment type="caution">
    <text evidence="21">The sequence shown here is derived from an EMBL/GenBank/DDBJ whole genome shotgun (WGS) entry which is preliminary data.</text>
</comment>
<evidence type="ECO:0000256" key="16">
    <source>
        <dbReference type="ARBA" id="ARBA00045018"/>
    </source>
</evidence>
<feature type="region of interest" description="Disordered" evidence="19">
    <location>
        <begin position="1"/>
        <end position="106"/>
    </location>
</feature>
<feature type="transmembrane region" description="Helical" evidence="20">
    <location>
        <begin position="499"/>
        <end position="523"/>
    </location>
</feature>
<keyword evidence="20" id="KW-0812">Transmembrane</keyword>
<evidence type="ECO:0000256" key="14">
    <source>
        <dbReference type="ARBA" id="ARBA00044924"/>
    </source>
</evidence>
<keyword evidence="20" id="KW-1133">Transmembrane helix</keyword>
<dbReference type="OrthoDB" id="10255148at2759"/>